<dbReference type="SUPFAM" id="SSF142906">
    <property type="entry name" value="YjbR-like"/>
    <property type="match status" value="1"/>
</dbReference>
<dbReference type="AlphaFoldDB" id="A0A840CD05"/>
<comment type="caution">
    <text evidence="1">The sequence shown here is derived from an EMBL/GenBank/DDBJ whole genome shotgun (WGS) entry which is preliminary data.</text>
</comment>
<dbReference type="PANTHER" id="PTHR35145:SF1">
    <property type="entry name" value="CYTOPLASMIC PROTEIN"/>
    <property type="match status" value="1"/>
</dbReference>
<dbReference type="InterPro" id="IPR058532">
    <property type="entry name" value="YjbR/MT2646/Rv2570-like"/>
</dbReference>
<sequence>MENASIKNFCESLPGACYEQPFGPGTDVWKVGGKIFAMSAQGSGRVSLKCADDQVAEMLISVGRAGTAPYLPRGGWIALAVEGTDEAEMKERLMESYQTVRDSLPQKVQAALNN</sequence>
<name>A0A840CD05_9RHOB</name>
<keyword evidence="2" id="KW-1185">Reference proteome</keyword>
<evidence type="ECO:0000313" key="2">
    <source>
        <dbReference type="Proteomes" id="UP000585681"/>
    </source>
</evidence>
<dbReference type="Proteomes" id="UP000585681">
    <property type="component" value="Unassembled WGS sequence"/>
</dbReference>
<dbReference type="Pfam" id="PF04237">
    <property type="entry name" value="YjbR"/>
    <property type="match status" value="1"/>
</dbReference>
<organism evidence="1 2">
    <name type="scientific">Actibacterium naphthalenivorans</name>
    <dbReference type="NCBI Taxonomy" id="1614693"/>
    <lineage>
        <taxon>Bacteria</taxon>
        <taxon>Pseudomonadati</taxon>
        <taxon>Pseudomonadota</taxon>
        <taxon>Alphaproteobacteria</taxon>
        <taxon>Rhodobacterales</taxon>
        <taxon>Roseobacteraceae</taxon>
        <taxon>Actibacterium</taxon>
    </lineage>
</organism>
<gene>
    <name evidence="1" type="ORF">GGR17_001771</name>
</gene>
<proteinExistence type="predicted"/>
<dbReference type="Gene3D" id="3.90.1150.30">
    <property type="match status" value="1"/>
</dbReference>
<keyword evidence="1" id="KW-0238">DNA-binding</keyword>
<dbReference type="RefSeq" id="WP_054538686.1">
    <property type="nucleotide sequence ID" value="NZ_JACIEQ010000002.1"/>
</dbReference>
<dbReference type="GO" id="GO:0003677">
    <property type="term" value="F:DNA binding"/>
    <property type="evidence" value="ECO:0007669"/>
    <property type="project" value="UniProtKB-KW"/>
</dbReference>
<evidence type="ECO:0000313" key="1">
    <source>
        <dbReference type="EMBL" id="MBB4021962.1"/>
    </source>
</evidence>
<dbReference type="InterPro" id="IPR007351">
    <property type="entry name" value="YjbR"/>
</dbReference>
<dbReference type="EMBL" id="JACIEQ010000002">
    <property type="protein sequence ID" value="MBB4021962.1"/>
    <property type="molecule type" value="Genomic_DNA"/>
</dbReference>
<accession>A0A840CD05</accession>
<reference evidence="1" key="1">
    <citation type="submission" date="2020-08" db="EMBL/GenBank/DDBJ databases">
        <title>Genomic Encyclopedia of Type Strains, Phase IV (KMG-IV): sequencing the most valuable type-strain genomes for metagenomic binning, comparative biology and taxonomic classification.</title>
        <authorList>
            <person name="Goeker M."/>
        </authorList>
    </citation>
    <scope>NUCLEOTIDE SEQUENCE [LARGE SCALE GENOMIC DNA]</scope>
    <source>
        <strain evidence="1">DSM 105040</strain>
    </source>
</reference>
<protein>
    <submittedName>
        <fullName evidence="1">Putative DNA-binding protein (MmcQ/YjbR family)</fullName>
    </submittedName>
</protein>
<dbReference type="InterPro" id="IPR038056">
    <property type="entry name" value="YjbR-like_sf"/>
</dbReference>
<dbReference type="PANTHER" id="PTHR35145">
    <property type="entry name" value="CYTOPLASMIC PROTEIN-RELATED"/>
    <property type="match status" value="1"/>
</dbReference>